<dbReference type="Proteomes" id="UP001596282">
    <property type="component" value="Unassembled WGS sequence"/>
</dbReference>
<keyword evidence="2 4" id="KW-0413">Isomerase</keyword>
<dbReference type="GO" id="GO:0016853">
    <property type="term" value="F:isomerase activity"/>
    <property type="evidence" value="ECO:0007669"/>
    <property type="project" value="UniProtKB-KW"/>
</dbReference>
<name>A0ABW1S1C3_9LACO</name>
<organism evidence="4 5">
    <name type="scientific">Lactiplantibacillus daowaiensis</name>
    <dbReference type="NCBI Taxonomy" id="2559918"/>
    <lineage>
        <taxon>Bacteria</taxon>
        <taxon>Bacillati</taxon>
        <taxon>Bacillota</taxon>
        <taxon>Bacilli</taxon>
        <taxon>Lactobacillales</taxon>
        <taxon>Lactobacillaceae</taxon>
        <taxon>Lactiplantibacillus</taxon>
    </lineage>
</organism>
<evidence type="ECO:0000256" key="1">
    <source>
        <dbReference type="ARBA" id="ARBA00011959"/>
    </source>
</evidence>
<evidence type="ECO:0000313" key="4">
    <source>
        <dbReference type="EMBL" id="MFC6181653.1"/>
    </source>
</evidence>
<dbReference type="InterPro" id="IPR004788">
    <property type="entry name" value="Ribose5P_isomerase_type_A"/>
</dbReference>
<keyword evidence="5" id="KW-1185">Reference proteome</keyword>
<dbReference type="Pfam" id="PF06026">
    <property type="entry name" value="Rib_5-P_isom_A"/>
    <property type="match status" value="1"/>
</dbReference>
<evidence type="ECO:0000313" key="5">
    <source>
        <dbReference type="Proteomes" id="UP001596282"/>
    </source>
</evidence>
<gene>
    <name evidence="4" type="ORF">ACFP5Y_10505</name>
</gene>
<dbReference type="InterPro" id="IPR037171">
    <property type="entry name" value="NagB/RpiA_transferase-like"/>
</dbReference>
<dbReference type="EC" id="5.3.1.6" evidence="1"/>
<dbReference type="Gene3D" id="3.30.70.260">
    <property type="match status" value="1"/>
</dbReference>
<accession>A0ABW1S1C3</accession>
<evidence type="ECO:0000256" key="3">
    <source>
        <dbReference type="ARBA" id="ARBA00029734"/>
    </source>
</evidence>
<comment type="caution">
    <text evidence="4">The sequence shown here is derived from an EMBL/GenBank/DDBJ whole genome shotgun (WGS) entry which is preliminary data.</text>
</comment>
<sequence>MTRQTCLALGLPTLATLPTTIDIMFDGCDSLDANWHALKSNGGIHTLEKLYAHQAKRYVILAPASRATSTLNTDLPLCLEVVAPAVQPVIAQLEHLGGRAEQRTATQVAGFSRTPLGNPLIDAYFDQADQLIAAATQLQPATGVIGTSYFDHEVTDLISFTADNHINHTQKGSL</sequence>
<dbReference type="PANTHER" id="PTHR11934">
    <property type="entry name" value="RIBOSE-5-PHOSPHATE ISOMERASE"/>
    <property type="match status" value="1"/>
</dbReference>
<dbReference type="SUPFAM" id="SSF75445">
    <property type="entry name" value="D-ribose-5-phosphate isomerase (RpiA), lid domain"/>
    <property type="match status" value="1"/>
</dbReference>
<protein>
    <recommendedName>
        <fullName evidence="1">ribose-5-phosphate isomerase</fullName>
        <ecNumber evidence="1">5.3.1.6</ecNumber>
    </recommendedName>
    <alternativeName>
        <fullName evidence="3">Phosphoriboisomerase</fullName>
    </alternativeName>
</protein>
<evidence type="ECO:0000256" key="2">
    <source>
        <dbReference type="ARBA" id="ARBA00023235"/>
    </source>
</evidence>
<dbReference type="Gene3D" id="3.40.50.1360">
    <property type="match status" value="1"/>
</dbReference>
<dbReference type="SUPFAM" id="SSF100950">
    <property type="entry name" value="NagB/RpiA/CoA transferase-like"/>
    <property type="match status" value="1"/>
</dbReference>
<proteinExistence type="predicted"/>
<dbReference type="EMBL" id="JBHSSC010000040">
    <property type="protein sequence ID" value="MFC6181653.1"/>
    <property type="molecule type" value="Genomic_DNA"/>
</dbReference>
<reference evidence="5" key="1">
    <citation type="journal article" date="2019" name="Int. J. Syst. Evol. Microbiol.">
        <title>The Global Catalogue of Microorganisms (GCM) 10K type strain sequencing project: providing services to taxonomists for standard genome sequencing and annotation.</title>
        <authorList>
            <consortium name="The Broad Institute Genomics Platform"/>
            <consortium name="The Broad Institute Genome Sequencing Center for Infectious Disease"/>
            <person name="Wu L."/>
            <person name="Ma J."/>
        </authorList>
    </citation>
    <scope>NUCLEOTIDE SEQUENCE [LARGE SCALE GENOMIC DNA]</scope>
    <source>
        <strain evidence="5">CCM 8933</strain>
    </source>
</reference>
<dbReference type="RefSeq" id="WP_171001457.1">
    <property type="nucleotide sequence ID" value="NZ_BJDJ01000010.1"/>
</dbReference>
<dbReference type="PANTHER" id="PTHR11934:SF0">
    <property type="entry name" value="RIBOSE-5-PHOSPHATE ISOMERASE"/>
    <property type="match status" value="1"/>
</dbReference>